<comment type="caution">
    <text evidence="2">The sequence shown here is derived from an EMBL/GenBank/DDBJ whole genome shotgun (WGS) entry which is preliminary data.</text>
</comment>
<keyword evidence="3" id="KW-1185">Reference proteome</keyword>
<dbReference type="Gene3D" id="1.20.58.2180">
    <property type="match status" value="1"/>
</dbReference>
<reference evidence="2 3" key="1">
    <citation type="submission" date="2020-04" db="EMBL/GenBank/DDBJ databases">
        <title>Description of novel Gluconacetobacter.</title>
        <authorList>
            <person name="Sombolestani A."/>
        </authorList>
    </citation>
    <scope>NUCLEOTIDE SEQUENCE [LARGE SCALE GENOMIC DNA]</scope>
    <source>
        <strain evidence="2 3">LMG 27724</strain>
    </source>
</reference>
<protein>
    <submittedName>
        <fullName evidence="2">ABC transporter substrate-binding protein</fullName>
    </submittedName>
</protein>
<feature type="domain" description="Fe/B12 periplasmic-binding" evidence="1">
    <location>
        <begin position="46"/>
        <end position="302"/>
    </location>
</feature>
<gene>
    <name evidence="2" type="ORF">HLH35_13835</name>
</gene>
<dbReference type="Proteomes" id="UP000577891">
    <property type="component" value="Unassembled WGS sequence"/>
</dbReference>
<dbReference type="PANTHER" id="PTHR30535">
    <property type="entry name" value="VITAMIN B12-BINDING PROTEIN"/>
    <property type="match status" value="1"/>
</dbReference>
<proteinExistence type="predicted"/>
<dbReference type="InterPro" id="IPR002491">
    <property type="entry name" value="ABC_transptr_periplasmic_BD"/>
</dbReference>
<name>A0A7W4P0K6_9PROT</name>
<dbReference type="PROSITE" id="PS50983">
    <property type="entry name" value="FE_B12_PBP"/>
    <property type="match status" value="1"/>
</dbReference>
<evidence type="ECO:0000313" key="2">
    <source>
        <dbReference type="EMBL" id="MBB2173186.1"/>
    </source>
</evidence>
<dbReference type="InterPro" id="IPR050902">
    <property type="entry name" value="ABC_Transporter_SBP"/>
</dbReference>
<sequence>MRRYDPRATMRILAAASCIVWPAIGQGRTVVDMAGQSVTAPDHPARIADLWFAHNAVTIMLGAAGRIAVTNDLPTTRPWMYRVAPDLYRAAGVAGAVPNVEMLRHAGVDVAFVSSGSPALEPMRRIGLPVVQAGFTNEASLRRAVALTAEVLGDPRAHEIAGRYVAKLDAMRDRVAAAVADIPEGHRPRVLHIQSLVPLKIDGTHTIIDDWITQAGGRNAADIPGGMHPVSVEQIAAWDPDIIILGGDAGVFDPAAVQWAGLRAVRAGRIYRNPAGVFPWDRYGIEYPLQLLWTARILYPDRFAMVGMKEETIRFYKDFFGYDLSSSDAARILAAKGPGSAP</sequence>
<dbReference type="RefSeq" id="WP_182979692.1">
    <property type="nucleotide sequence ID" value="NZ_BAABGB010000026.1"/>
</dbReference>
<dbReference type="PANTHER" id="PTHR30535:SF34">
    <property type="entry name" value="MOLYBDATE-BINDING PROTEIN MOLA"/>
    <property type="match status" value="1"/>
</dbReference>
<accession>A0A7W4P0K6</accession>
<evidence type="ECO:0000313" key="3">
    <source>
        <dbReference type="Proteomes" id="UP000577891"/>
    </source>
</evidence>
<evidence type="ECO:0000259" key="1">
    <source>
        <dbReference type="PROSITE" id="PS50983"/>
    </source>
</evidence>
<dbReference type="Pfam" id="PF01497">
    <property type="entry name" value="Peripla_BP_2"/>
    <property type="match status" value="1"/>
</dbReference>
<organism evidence="2 3">
    <name type="scientific">Gluconacetobacter asukensis</name>
    <dbReference type="NCBI Taxonomy" id="1017181"/>
    <lineage>
        <taxon>Bacteria</taxon>
        <taxon>Pseudomonadati</taxon>
        <taxon>Pseudomonadota</taxon>
        <taxon>Alphaproteobacteria</taxon>
        <taxon>Acetobacterales</taxon>
        <taxon>Acetobacteraceae</taxon>
        <taxon>Gluconacetobacter</taxon>
    </lineage>
</organism>
<dbReference type="SUPFAM" id="SSF53807">
    <property type="entry name" value="Helical backbone' metal receptor"/>
    <property type="match status" value="1"/>
</dbReference>
<dbReference type="EMBL" id="JABEQE010000012">
    <property type="protein sequence ID" value="MBB2173186.1"/>
    <property type="molecule type" value="Genomic_DNA"/>
</dbReference>
<dbReference type="Gene3D" id="3.40.50.1980">
    <property type="entry name" value="Nitrogenase molybdenum iron protein domain"/>
    <property type="match status" value="2"/>
</dbReference>
<dbReference type="AlphaFoldDB" id="A0A7W4P0K6"/>